<proteinExistence type="predicted"/>
<dbReference type="Proteomes" id="UP000007802">
    <property type="component" value="Unassembled WGS sequence"/>
</dbReference>
<feature type="transmembrane region" description="Helical" evidence="1">
    <location>
        <begin position="49"/>
        <end position="67"/>
    </location>
</feature>
<dbReference type="EMBL" id="GG749461">
    <property type="protein sequence ID" value="KMW68282.1"/>
    <property type="molecule type" value="Genomic_DNA"/>
</dbReference>
<organism evidence="2">
    <name type="scientific">Ajellomyces dermatitidis (strain ATCC 18188 / CBS 674.68)</name>
    <name type="common">Blastomyces dermatitidis</name>
    <dbReference type="NCBI Taxonomy" id="653446"/>
    <lineage>
        <taxon>Eukaryota</taxon>
        <taxon>Fungi</taxon>
        <taxon>Dikarya</taxon>
        <taxon>Ascomycota</taxon>
        <taxon>Pezizomycotina</taxon>
        <taxon>Eurotiomycetes</taxon>
        <taxon>Eurotiomycetidae</taxon>
        <taxon>Onygenales</taxon>
        <taxon>Ajellomycetaceae</taxon>
        <taxon>Blastomyces</taxon>
    </lineage>
</organism>
<keyword evidence="1" id="KW-0472">Membrane</keyword>
<reference evidence="2" key="1">
    <citation type="submission" date="2010-03" db="EMBL/GenBank/DDBJ databases">
        <title>Annotation of Blastomyces dermatitidis strain ATCC 18188.</title>
        <authorList>
            <consortium name="The Broad Institute Genome Sequencing Platform"/>
            <consortium name="Broad Institute Genome Sequencing Center for Infectious Disease."/>
            <person name="Cuomo C."/>
            <person name="Klein B."/>
            <person name="Sullivan T."/>
            <person name="Heitman J."/>
            <person name="Young S."/>
            <person name="Zeng Q."/>
            <person name="Gargeya S."/>
            <person name="Alvarado L."/>
            <person name="Berlin A.M."/>
            <person name="Chapman S.B."/>
            <person name="Chen Z."/>
            <person name="Freedman E."/>
            <person name="Gellesch M."/>
            <person name="Goldberg J."/>
            <person name="Griggs A."/>
            <person name="Gujja S."/>
            <person name="Heilman E."/>
            <person name="Heiman D."/>
            <person name="Howarth C."/>
            <person name="Mehta T."/>
            <person name="Neiman D."/>
            <person name="Pearson M."/>
            <person name="Roberts A."/>
            <person name="Saif S."/>
            <person name="Shea T."/>
            <person name="Shenoy N."/>
            <person name="Sisk P."/>
            <person name="Stolte C."/>
            <person name="Sykes S."/>
            <person name="White J."/>
            <person name="Yandava C."/>
            <person name="Haas B."/>
            <person name="Nusbaum C."/>
            <person name="Birren B."/>
        </authorList>
    </citation>
    <scope>NUCLEOTIDE SEQUENCE</scope>
    <source>
        <strain evidence="2">ATCC 18188</strain>
    </source>
</reference>
<name>A0A0J9EQF7_AJEDA</name>
<evidence type="ECO:0000313" key="2">
    <source>
        <dbReference type="EMBL" id="KMW68282.1"/>
    </source>
</evidence>
<sequence length="113" mass="12979">MQIHMNMQEKTLKSVLSVSVLPPQSSEHCRVSFLIFLSFYYYCYHDYHIGTLGGLVIALGGLVIVSYHGYRYLHRFGVDIGGYGYDYGYVRDIVDTMGYGYIHDIVDTTGLWF</sequence>
<keyword evidence="1" id="KW-0812">Transmembrane</keyword>
<gene>
    <name evidence="2" type="ORF">BDDG_12713</name>
</gene>
<protein>
    <submittedName>
        <fullName evidence="2">Uncharacterized protein</fullName>
    </submittedName>
</protein>
<evidence type="ECO:0000256" key="1">
    <source>
        <dbReference type="SAM" id="Phobius"/>
    </source>
</evidence>
<accession>A0A0J9EQF7</accession>
<dbReference type="AlphaFoldDB" id="A0A0J9EQF7"/>
<keyword evidence="1" id="KW-1133">Transmembrane helix</keyword>